<gene>
    <name evidence="10" type="ORF">KIPB_011472</name>
</gene>
<protein>
    <submittedName>
        <fullName evidence="10">Dynein heavy chain 1, axonemal</fullName>
    </submittedName>
</protein>
<feature type="domain" description="Dynein heavy chain hydrolytic ATP-binding dynein motor region" evidence="9">
    <location>
        <begin position="414"/>
        <end position="444"/>
    </location>
</feature>
<dbReference type="FunFam" id="1.20.140.100:FF:000004">
    <property type="entry name" value="Dynein axonemal heavy chain 6"/>
    <property type="match status" value="1"/>
</dbReference>
<dbReference type="GO" id="GO:0005524">
    <property type="term" value="F:ATP binding"/>
    <property type="evidence" value="ECO:0007669"/>
    <property type="project" value="InterPro"/>
</dbReference>
<evidence type="ECO:0000256" key="1">
    <source>
        <dbReference type="ARBA" id="ARBA00004245"/>
    </source>
</evidence>
<evidence type="ECO:0000256" key="4">
    <source>
        <dbReference type="ARBA" id="ARBA00022741"/>
    </source>
</evidence>
<dbReference type="PANTHER" id="PTHR45703">
    <property type="entry name" value="DYNEIN HEAVY CHAIN"/>
    <property type="match status" value="1"/>
</dbReference>
<evidence type="ECO:0000259" key="9">
    <source>
        <dbReference type="Pfam" id="PF12774"/>
    </source>
</evidence>
<keyword evidence="6" id="KW-0206">Cytoskeleton</keyword>
<dbReference type="InterPro" id="IPR035699">
    <property type="entry name" value="AAA_6"/>
</dbReference>
<dbReference type="InterPro" id="IPR013602">
    <property type="entry name" value="Dynein_heavy_linker"/>
</dbReference>
<feature type="non-terminal residue" evidence="10">
    <location>
        <position position="1"/>
    </location>
</feature>
<dbReference type="GO" id="GO:0007018">
    <property type="term" value="P:microtubule-based movement"/>
    <property type="evidence" value="ECO:0007669"/>
    <property type="project" value="InterPro"/>
</dbReference>
<evidence type="ECO:0000256" key="3">
    <source>
        <dbReference type="ARBA" id="ARBA00022490"/>
    </source>
</evidence>
<evidence type="ECO:0000313" key="10">
    <source>
        <dbReference type="EMBL" id="GIQ89083.1"/>
    </source>
</evidence>
<dbReference type="EMBL" id="BDIP01004670">
    <property type="protein sequence ID" value="GIQ89083.1"/>
    <property type="molecule type" value="Genomic_DNA"/>
</dbReference>
<dbReference type="GO" id="GO:0045505">
    <property type="term" value="F:dynein intermediate chain binding"/>
    <property type="evidence" value="ECO:0007669"/>
    <property type="project" value="InterPro"/>
</dbReference>
<dbReference type="Gene3D" id="1.20.140.100">
    <property type="entry name" value="Dynein heavy chain, N-terminal domain 2"/>
    <property type="match status" value="1"/>
</dbReference>
<keyword evidence="3" id="KW-0963">Cytoplasm</keyword>
<comment type="subcellular location">
    <subcellularLocation>
        <location evidence="2">Cell projection</location>
    </subcellularLocation>
    <subcellularLocation>
        <location evidence="1">Cytoplasm</location>
        <location evidence="1">Cytoskeleton</location>
    </subcellularLocation>
</comment>
<evidence type="ECO:0000256" key="6">
    <source>
        <dbReference type="ARBA" id="ARBA00023212"/>
    </source>
</evidence>
<sequence>MLNQLQTVADIAGKEYSIQQALANMKGQWKDVELVLGEYGETGTYVLKETDEIIQLVDDHSVTTQAMSFSAFKKPFEQEISEWEATLSTMGEVMEEWLLVQQAWLYLEPIFSSDDIMRQLPTEGKAFRQVDTTWRRMMTTAHRAPHAVVFCTQTDSKLLQKLQEANMQLDLVQKGLSDYLETKRQAFPRFYFLSNDELLEILSQTRNPTAVQPFFRSCFENIREVVFEGDANQILAMLSLEGERVNLCSDMFPTGNVEDWMQRMERTMVETIRDHVNRGFYDYQEKERTAWVRSWPAQVVLAVSQTYFALEVEECLLSTQGQGLPDLYDRLGEQLKALTNMVREGLTKLESKTLSALLTLDVHGRDVVQRLIDAGVSHPGDFEWMSQLRYVFQPATAQEKSEVIVKQVQTVWTYGNEYLGNTSRLVITPLTDRIYMTLTGAIHM</sequence>
<evidence type="ECO:0000313" key="11">
    <source>
        <dbReference type="Proteomes" id="UP000265618"/>
    </source>
</evidence>
<keyword evidence="7" id="KW-0966">Cell projection</keyword>
<reference evidence="10 11" key="1">
    <citation type="journal article" date="2018" name="PLoS ONE">
        <title>The draft genome of Kipferlia bialata reveals reductive genome evolution in fornicate parasites.</title>
        <authorList>
            <person name="Tanifuji G."/>
            <person name="Takabayashi S."/>
            <person name="Kume K."/>
            <person name="Takagi M."/>
            <person name="Nakayama T."/>
            <person name="Kamikawa R."/>
            <person name="Inagaki Y."/>
            <person name="Hashimoto T."/>
        </authorList>
    </citation>
    <scope>NUCLEOTIDE SEQUENCE [LARGE SCALE GENOMIC DNA]</scope>
    <source>
        <strain evidence="10">NY0173</strain>
    </source>
</reference>
<dbReference type="PANTHER" id="PTHR45703:SF28">
    <property type="entry name" value="DYNEINS HEAVY CHAIN"/>
    <property type="match status" value="1"/>
</dbReference>
<dbReference type="Gene3D" id="3.20.180.20">
    <property type="entry name" value="Dynein heavy chain, N-terminal domain 2"/>
    <property type="match status" value="1"/>
</dbReference>
<dbReference type="GO" id="GO:0030286">
    <property type="term" value="C:dynein complex"/>
    <property type="evidence" value="ECO:0007669"/>
    <property type="project" value="InterPro"/>
</dbReference>
<keyword evidence="4" id="KW-0547">Nucleotide-binding</keyword>
<feature type="domain" description="Dynein heavy chain linker" evidence="8">
    <location>
        <begin position="3"/>
        <end position="277"/>
    </location>
</feature>
<keyword evidence="5" id="KW-0175">Coiled coil</keyword>
<dbReference type="InterPro" id="IPR026983">
    <property type="entry name" value="DHC"/>
</dbReference>
<dbReference type="GO" id="GO:0042995">
    <property type="term" value="C:cell projection"/>
    <property type="evidence" value="ECO:0007669"/>
    <property type="project" value="UniProtKB-SubCell"/>
</dbReference>
<comment type="caution">
    <text evidence="10">The sequence shown here is derived from an EMBL/GenBank/DDBJ whole genome shotgun (WGS) entry which is preliminary data.</text>
</comment>
<dbReference type="AlphaFoldDB" id="A0A9K3GND4"/>
<evidence type="ECO:0000256" key="2">
    <source>
        <dbReference type="ARBA" id="ARBA00004316"/>
    </source>
</evidence>
<dbReference type="InterPro" id="IPR042228">
    <property type="entry name" value="Dynein_linker_3"/>
</dbReference>
<evidence type="ECO:0000256" key="7">
    <source>
        <dbReference type="ARBA" id="ARBA00023273"/>
    </source>
</evidence>
<dbReference type="Pfam" id="PF08393">
    <property type="entry name" value="DHC_N2"/>
    <property type="match status" value="1"/>
</dbReference>
<organism evidence="10 11">
    <name type="scientific">Kipferlia bialata</name>
    <dbReference type="NCBI Taxonomy" id="797122"/>
    <lineage>
        <taxon>Eukaryota</taxon>
        <taxon>Metamonada</taxon>
        <taxon>Carpediemonas-like organisms</taxon>
        <taxon>Kipferlia</taxon>
    </lineage>
</organism>
<evidence type="ECO:0000259" key="8">
    <source>
        <dbReference type="Pfam" id="PF08393"/>
    </source>
</evidence>
<dbReference type="Proteomes" id="UP000265618">
    <property type="component" value="Unassembled WGS sequence"/>
</dbReference>
<dbReference type="GO" id="GO:0051959">
    <property type="term" value="F:dynein light intermediate chain binding"/>
    <property type="evidence" value="ECO:0007669"/>
    <property type="project" value="InterPro"/>
</dbReference>
<dbReference type="FunFam" id="1.20.58.1120:FF:000007">
    <property type="entry name" value="Dynein heavy chain 4"/>
    <property type="match status" value="1"/>
</dbReference>
<keyword evidence="11" id="KW-1185">Reference proteome</keyword>
<name>A0A9K3GND4_9EUKA</name>
<dbReference type="InterPro" id="IPR042222">
    <property type="entry name" value="Dynein_2_N"/>
</dbReference>
<accession>A0A9K3GND4</accession>
<evidence type="ECO:0000256" key="5">
    <source>
        <dbReference type="ARBA" id="ARBA00023054"/>
    </source>
</evidence>
<proteinExistence type="predicted"/>
<dbReference type="FunFam" id="3.20.180.20:FF:000003">
    <property type="entry name" value="Dynein heavy chain 12, axonemal"/>
    <property type="match status" value="1"/>
</dbReference>
<dbReference type="Pfam" id="PF12774">
    <property type="entry name" value="AAA_6"/>
    <property type="match status" value="1"/>
</dbReference>
<dbReference type="Gene3D" id="1.20.58.1120">
    <property type="match status" value="1"/>
</dbReference>
<dbReference type="OrthoDB" id="5593012at2759"/>